<dbReference type="Proteomes" id="UP001372526">
    <property type="component" value="Unassembled WGS sequence"/>
</dbReference>
<name>A0ABU8FKP5_9BACI</name>
<sequence length="361" mass="42493">MRKHYIHFLFLLLFICIISSCSKANNVVKEVCKTKEECLKTGDAFLSKINKNMQGISELETYTEVENKDEITAYEEQRKDDERYFFLASYYIDNNELVDPYFEKLDKKRLQKVFADDKEAREEISAFHEDTDYHQILWDMYSVLIPAKYRENIKEFDIVSDGYDNVVAHVMQNEDNPEDWILSLDALDSSININEVVKTLIHETAHVVTLNKTQIPVDKKYVKAVTEEKDISAYESKCTTLFLTEGCTKKESYVNQFYEQFWKPLESEWKEKKVETDIEAQMQFFEEHEDKFVSEYATTNVAEDIADTFTAFILQDSHKVKESKEVKYQKIAFFYQFPELVKMRAEVLAGLQEISEEVEEA</sequence>
<organism evidence="2 3">
    <name type="scientific">Bacillus bruguierae</name>
    <dbReference type="NCBI Taxonomy" id="3127667"/>
    <lineage>
        <taxon>Bacteria</taxon>
        <taxon>Bacillati</taxon>
        <taxon>Bacillota</taxon>
        <taxon>Bacilli</taxon>
        <taxon>Bacillales</taxon>
        <taxon>Bacillaceae</taxon>
        <taxon>Bacillus</taxon>
    </lineage>
</organism>
<evidence type="ECO:0000256" key="1">
    <source>
        <dbReference type="SAM" id="SignalP"/>
    </source>
</evidence>
<feature type="chain" id="PRO_5047496188" evidence="1">
    <location>
        <begin position="25"/>
        <end position="361"/>
    </location>
</feature>
<keyword evidence="1" id="KW-0732">Signal</keyword>
<gene>
    <name evidence="2" type="ORF">WAZ07_18610</name>
</gene>
<dbReference type="EMBL" id="JBAWSX010000012">
    <property type="protein sequence ID" value="MEI4803262.1"/>
    <property type="molecule type" value="Genomic_DNA"/>
</dbReference>
<accession>A0ABU8FKP5</accession>
<proteinExistence type="predicted"/>
<evidence type="ECO:0000313" key="2">
    <source>
        <dbReference type="EMBL" id="MEI4803262.1"/>
    </source>
</evidence>
<comment type="caution">
    <text evidence="2">The sequence shown here is derived from an EMBL/GenBank/DDBJ whole genome shotgun (WGS) entry which is preliminary data.</text>
</comment>
<dbReference type="RefSeq" id="WP_336473629.1">
    <property type="nucleotide sequence ID" value="NZ_JBAWSX010000012.1"/>
</dbReference>
<dbReference type="PROSITE" id="PS51257">
    <property type="entry name" value="PROKAR_LIPOPROTEIN"/>
    <property type="match status" value="1"/>
</dbReference>
<keyword evidence="3" id="KW-1185">Reference proteome</keyword>
<protein>
    <submittedName>
        <fullName evidence="2">Recombinase family protein</fullName>
    </submittedName>
</protein>
<feature type="signal peptide" evidence="1">
    <location>
        <begin position="1"/>
        <end position="24"/>
    </location>
</feature>
<evidence type="ECO:0000313" key="3">
    <source>
        <dbReference type="Proteomes" id="UP001372526"/>
    </source>
</evidence>
<reference evidence="2 3" key="1">
    <citation type="submission" date="2024-01" db="EMBL/GenBank/DDBJ databases">
        <title>Seven novel Bacillus-like species.</title>
        <authorList>
            <person name="Liu G."/>
        </authorList>
    </citation>
    <scope>NUCLEOTIDE SEQUENCE [LARGE SCALE GENOMIC DNA]</scope>
    <source>
        <strain evidence="2 3">FJAT-51639</strain>
    </source>
</reference>